<gene>
    <name evidence="1" type="ORF">A3C16_00550</name>
</gene>
<organism evidence="1 2">
    <name type="scientific">Candidatus Sungbacteria bacterium RIFCSPHIGHO2_02_FULL_51_29</name>
    <dbReference type="NCBI Taxonomy" id="1802273"/>
    <lineage>
        <taxon>Bacteria</taxon>
        <taxon>Candidatus Sungiibacteriota</taxon>
    </lineage>
</organism>
<dbReference type="Proteomes" id="UP000177811">
    <property type="component" value="Unassembled WGS sequence"/>
</dbReference>
<dbReference type="EMBL" id="MHQL01000032">
    <property type="protein sequence ID" value="OHA02518.1"/>
    <property type="molecule type" value="Genomic_DNA"/>
</dbReference>
<dbReference type="AlphaFoldDB" id="A0A1G2KSS8"/>
<accession>A0A1G2KSS8</accession>
<evidence type="ECO:0000313" key="2">
    <source>
        <dbReference type="Proteomes" id="UP000177811"/>
    </source>
</evidence>
<proteinExistence type="predicted"/>
<sequence>MAKNRKPEIVLSRAQKARVIGLIHSFPATAPGHGGTQRRCVEARCITNNGTLAHFQDRAEVAKAFVLAADAR</sequence>
<evidence type="ECO:0000313" key="1">
    <source>
        <dbReference type="EMBL" id="OHA02518.1"/>
    </source>
</evidence>
<comment type="caution">
    <text evidence="1">The sequence shown here is derived from an EMBL/GenBank/DDBJ whole genome shotgun (WGS) entry which is preliminary data.</text>
</comment>
<reference evidence="1 2" key="1">
    <citation type="journal article" date="2016" name="Nat. Commun.">
        <title>Thousands of microbial genomes shed light on interconnected biogeochemical processes in an aquifer system.</title>
        <authorList>
            <person name="Anantharaman K."/>
            <person name="Brown C.T."/>
            <person name="Hug L.A."/>
            <person name="Sharon I."/>
            <person name="Castelle C.J."/>
            <person name="Probst A.J."/>
            <person name="Thomas B.C."/>
            <person name="Singh A."/>
            <person name="Wilkins M.J."/>
            <person name="Karaoz U."/>
            <person name="Brodie E.L."/>
            <person name="Williams K.H."/>
            <person name="Hubbard S.S."/>
            <person name="Banfield J.F."/>
        </authorList>
    </citation>
    <scope>NUCLEOTIDE SEQUENCE [LARGE SCALE GENOMIC DNA]</scope>
</reference>
<name>A0A1G2KSS8_9BACT</name>
<protein>
    <submittedName>
        <fullName evidence="1">Uncharacterized protein</fullName>
    </submittedName>
</protein>